<reference evidence="3" key="1">
    <citation type="submission" date="2023-03" db="EMBL/GenBank/DDBJ databases">
        <title>Chitinimonas shenzhenensis gen. nov., sp. nov., a novel member of family Burkholderiaceae isolated from activated sludge collected in Shen Zhen, China.</title>
        <authorList>
            <person name="Wang X."/>
        </authorList>
    </citation>
    <scope>NUCLEOTIDE SEQUENCE</scope>
    <source>
        <strain evidence="3">DQS-5</strain>
    </source>
</reference>
<feature type="region of interest" description="Disordered" evidence="1">
    <location>
        <begin position="139"/>
        <end position="163"/>
    </location>
</feature>
<dbReference type="RefSeq" id="WP_284099664.1">
    <property type="nucleotide sequence ID" value="NZ_JARRAF010000004.1"/>
</dbReference>
<organism evidence="3 4">
    <name type="scientific">Parachitinimonas caeni</name>
    <dbReference type="NCBI Taxonomy" id="3031301"/>
    <lineage>
        <taxon>Bacteria</taxon>
        <taxon>Pseudomonadati</taxon>
        <taxon>Pseudomonadota</taxon>
        <taxon>Betaproteobacteria</taxon>
        <taxon>Neisseriales</taxon>
        <taxon>Chitinibacteraceae</taxon>
        <taxon>Parachitinimonas</taxon>
    </lineage>
</organism>
<proteinExistence type="predicted"/>
<keyword evidence="4" id="KW-1185">Reference proteome</keyword>
<dbReference type="Proteomes" id="UP001172778">
    <property type="component" value="Unassembled WGS sequence"/>
</dbReference>
<gene>
    <name evidence="3" type="ORF">PZA18_04830</name>
</gene>
<dbReference type="EMBL" id="JARRAF010000004">
    <property type="protein sequence ID" value="MDK2123374.1"/>
    <property type="molecule type" value="Genomic_DNA"/>
</dbReference>
<evidence type="ECO:0000256" key="2">
    <source>
        <dbReference type="SAM" id="SignalP"/>
    </source>
</evidence>
<protein>
    <submittedName>
        <fullName evidence="3">Uncharacterized protein</fullName>
    </submittedName>
</protein>
<accession>A0ABT7DTT2</accession>
<feature type="chain" id="PRO_5046272545" evidence="2">
    <location>
        <begin position="22"/>
        <end position="163"/>
    </location>
</feature>
<comment type="caution">
    <text evidence="3">The sequence shown here is derived from an EMBL/GenBank/DDBJ whole genome shotgun (WGS) entry which is preliminary data.</text>
</comment>
<evidence type="ECO:0000256" key="1">
    <source>
        <dbReference type="SAM" id="MobiDB-lite"/>
    </source>
</evidence>
<evidence type="ECO:0000313" key="3">
    <source>
        <dbReference type="EMBL" id="MDK2123374.1"/>
    </source>
</evidence>
<feature type="signal peptide" evidence="2">
    <location>
        <begin position="1"/>
        <end position="21"/>
    </location>
</feature>
<evidence type="ECO:0000313" key="4">
    <source>
        <dbReference type="Proteomes" id="UP001172778"/>
    </source>
</evidence>
<keyword evidence="2" id="KW-0732">Signal</keyword>
<sequence>MKFVIATAVLGSLLLSATAWADVEVYRGINRRNATYAQVNNAQWRVDPDGVSTFENARFSAPQKPCRARFIILGVNAMPAPGIAGQIAFMPEGYRGVYTPEHGGEGHWSLQAPAGTDNDAFKLALTAYVIERHATEVNDTYNGGHPSHCASPEVPNALPTQKQ</sequence>
<name>A0ABT7DTT2_9NEIS</name>